<organism evidence="2 3">
    <name type="scientific">Paenibacillus hexagrammi</name>
    <dbReference type="NCBI Taxonomy" id="2908839"/>
    <lineage>
        <taxon>Bacteria</taxon>
        <taxon>Bacillati</taxon>
        <taxon>Bacillota</taxon>
        <taxon>Bacilli</taxon>
        <taxon>Bacillales</taxon>
        <taxon>Paenibacillaceae</taxon>
        <taxon>Paenibacillus</taxon>
    </lineage>
</organism>
<evidence type="ECO:0000313" key="2">
    <source>
        <dbReference type="EMBL" id="UJF33507.1"/>
    </source>
</evidence>
<reference evidence="2 3" key="1">
    <citation type="journal article" date="2024" name="Int. J. Syst. Evol. Microbiol.">
        <title>Paenibacillus hexagrammi sp. nov., a novel bacterium isolated from the gut content of Hexagrammos agrammus.</title>
        <authorList>
            <person name="Jung H.K."/>
            <person name="Kim D.G."/>
            <person name="Zin H."/>
            <person name="Park J."/>
            <person name="Jung H."/>
            <person name="Kim Y.O."/>
            <person name="Kong H.J."/>
            <person name="Kim J.W."/>
            <person name="Kim Y.S."/>
        </authorList>
    </citation>
    <scope>NUCLEOTIDE SEQUENCE [LARGE SCALE GENOMIC DNA]</scope>
    <source>
        <strain evidence="2 3">YPD9-1</strain>
    </source>
</reference>
<feature type="transmembrane region" description="Helical" evidence="1">
    <location>
        <begin position="102"/>
        <end position="123"/>
    </location>
</feature>
<evidence type="ECO:0000256" key="1">
    <source>
        <dbReference type="SAM" id="Phobius"/>
    </source>
</evidence>
<accession>A0ABY3SKJ7</accession>
<dbReference type="RefSeq" id="WP_235119877.1">
    <property type="nucleotide sequence ID" value="NZ_CP090978.1"/>
</dbReference>
<evidence type="ECO:0000313" key="3">
    <source>
        <dbReference type="Proteomes" id="UP001649230"/>
    </source>
</evidence>
<gene>
    <name evidence="2" type="ORF">L0M14_29080</name>
</gene>
<name>A0ABY3SKJ7_9BACL</name>
<protein>
    <submittedName>
        <fullName evidence="2">Uncharacterized protein</fullName>
    </submittedName>
</protein>
<dbReference type="EMBL" id="CP090978">
    <property type="protein sequence ID" value="UJF33507.1"/>
    <property type="molecule type" value="Genomic_DNA"/>
</dbReference>
<keyword evidence="1" id="KW-1133">Transmembrane helix</keyword>
<sequence>MQLLAQYPVAAEHVMPHIGRPIAAMLPGGDVVYGIVDRVHDGNLVLRPIENVPEASVLALKNNLQAQARKKNLKINQEKARTKAWGYPYGLGWGYGNYGWGLGWWGIWPLFWLTALAVLPFLWW</sequence>
<keyword evidence="1" id="KW-0812">Transmembrane</keyword>
<dbReference type="Proteomes" id="UP001649230">
    <property type="component" value="Chromosome"/>
</dbReference>
<proteinExistence type="predicted"/>
<keyword evidence="1" id="KW-0472">Membrane</keyword>
<keyword evidence="3" id="KW-1185">Reference proteome</keyword>